<dbReference type="InterPro" id="IPR012675">
    <property type="entry name" value="Beta-grasp_dom_sf"/>
</dbReference>
<dbReference type="Proteomes" id="UP000655366">
    <property type="component" value="Unassembled WGS sequence"/>
</dbReference>
<proteinExistence type="predicted"/>
<dbReference type="SUPFAM" id="SSF54285">
    <property type="entry name" value="MoaD/ThiS"/>
    <property type="match status" value="1"/>
</dbReference>
<dbReference type="InterPro" id="IPR016155">
    <property type="entry name" value="Mopterin_synth/thiamin_S_b"/>
</dbReference>
<keyword evidence="2" id="KW-1185">Reference proteome</keyword>
<dbReference type="AlphaFoldDB" id="A0A931CTT7"/>
<evidence type="ECO:0000313" key="2">
    <source>
        <dbReference type="Proteomes" id="UP000655366"/>
    </source>
</evidence>
<dbReference type="Pfam" id="PF02597">
    <property type="entry name" value="ThiS"/>
    <property type="match status" value="1"/>
</dbReference>
<sequence length="98" mass="10834">MNEVADVLVRVPSLLRQFTDGQEELLLAVEGPLSVAAVLDVIGAQFPFFDRRVRDETGALRRYVNIYVGYDDVRRLRGTDTKVQPGQELMIIASVAGG</sequence>
<reference evidence="1 2" key="1">
    <citation type="submission" date="2020-11" db="EMBL/GenBank/DDBJ databases">
        <title>Arthrobacter antarcticus sp. nov., isolated from Antarctic Soil.</title>
        <authorList>
            <person name="Li J."/>
        </authorList>
    </citation>
    <scope>NUCLEOTIDE SEQUENCE [LARGE SCALE GENOMIC DNA]</scope>
    <source>
        <strain evidence="1 2">Z1-20</strain>
    </source>
</reference>
<gene>
    <name evidence="1" type="ORF">IV500_15670</name>
</gene>
<dbReference type="PANTHER" id="PTHR38031">
    <property type="entry name" value="SULFUR CARRIER PROTEIN SLR0821-RELATED"/>
    <property type="match status" value="1"/>
</dbReference>
<dbReference type="Gene3D" id="3.10.20.30">
    <property type="match status" value="1"/>
</dbReference>
<comment type="caution">
    <text evidence="1">The sequence shown here is derived from an EMBL/GenBank/DDBJ whole genome shotgun (WGS) entry which is preliminary data.</text>
</comment>
<accession>A0A931CTT7</accession>
<dbReference type="InterPro" id="IPR003749">
    <property type="entry name" value="ThiS/MoaD-like"/>
</dbReference>
<evidence type="ECO:0000313" key="1">
    <source>
        <dbReference type="EMBL" id="MBG0740814.1"/>
    </source>
</evidence>
<dbReference type="EMBL" id="JADNYM010000021">
    <property type="protein sequence ID" value="MBG0740814.1"/>
    <property type="molecule type" value="Genomic_DNA"/>
</dbReference>
<name>A0A931CTT7_9MICC</name>
<organism evidence="1 2">
    <name type="scientific">Arthrobacter terrae</name>
    <dbReference type="NCBI Taxonomy" id="2935737"/>
    <lineage>
        <taxon>Bacteria</taxon>
        <taxon>Bacillati</taxon>
        <taxon>Actinomycetota</taxon>
        <taxon>Actinomycetes</taxon>
        <taxon>Micrococcales</taxon>
        <taxon>Micrococcaceae</taxon>
        <taxon>Arthrobacter</taxon>
    </lineage>
</organism>
<dbReference type="InterPro" id="IPR052045">
    <property type="entry name" value="Sulfur_Carrier/Prot_Modifier"/>
</dbReference>
<dbReference type="PANTHER" id="PTHR38031:SF1">
    <property type="entry name" value="SULFUR CARRIER PROTEIN CYSO"/>
    <property type="match status" value="1"/>
</dbReference>
<dbReference type="RefSeq" id="WP_196397741.1">
    <property type="nucleotide sequence ID" value="NZ_JADNYM010000021.1"/>
</dbReference>
<protein>
    <submittedName>
        <fullName evidence="1">MoaD/ThiS family protein</fullName>
    </submittedName>
</protein>